<dbReference type="SMART" id="SM00055">
    <property type="entry name" value="FCH"/>
    <property type="match status" value="1"/>
</dbReference>
<dbReference type="GO" id="GO:0032185">
    <property type="term" value="P:septin cytoskeleton organization"/>
    <property type="evidence" value="ECO:0007669"/>
    <property type="project" value="TreeGrafter"/>
</dbReference>
<reference evidence="4 5" key="1">
    <citation type="submission" date="2019-04" db="EMBL/GenBank/DDBJ databases">
        <title>Friends and foes A comparative genomics studyof 23 Aspergillus species from section Flavi.</title>
        <authorList>
            <consortium name="DOE Joint Genome Institute"/>
            <person name="Kjaerbolling I."/>
            <person name="Vesth T."/>
            <person name="Frisvad J.C."/>
            <person name="Nybo J.L."/>
            <person name="Theobald S."/>
            <person name="Kildgaard S."/>
            <person name="Isbrandt T."/>
            <person name="Kuo A."/>
            <person name="Sato A."/>
            <person name="Lyhne E.K."/>
            <person name="Kogle M.E."/>
            <person name="Wiebenga A."/>
            <person name="Kun R.S."/>
            <person name="Lubbers R.J."/>
            <person name="Makela M.R."/>
            <person name="Barry K."/>
            <person name="Chovatia M."/>
            <person name="Clum A."/>
            <person name="Daum C."/>
            <person name="Haridas S."/>
            <person name="He G."/>
            <person name="LaButti K."/>
            <person name="Lipzen A."/>
            <person name="Mondo S."/>
            <person name="Riley R."/>
            <person name="Salamov A."/>
            <person name="Simmons B.A."/>
            <person name="Magnuson J.K."/>
            <person name="Henrissat B."/>
            <person name="Mortensen U.H."/>
            <person name="Larsen T.O."/>
            <person name="Devries R.P."/>
            <person name="Grigoriev I.V."/>
            <person name="Machida M."/>
            <person name="Baker S.E."/>
            <person name="Andersen M.R."/>
        </authorList>
    </citation>
    <scope>NUCLEOTIDE SEQUENCE [LARGE SCALE GENOMIC DNA]</scope>
    <source>
        <strain evidence="4 5">IBT 29228</strain>
    </source>
</reference>
<dbReference type="SUPFAM" id="SSF103657">
    <property type="entry name" value="BAR/IMD domain-like"/>
    <property type="match status" value="1"/>
</dbReference>
<feature type="region of interest" description="Disordered" evidence="2">
    <location>
        <begin position="241"/>
        <end position="298"/>
    </location>
</feature>
<dbReference type="GO" id="GO:0006897">
    <property type="term" value="P:endocytosis"/>
    <property type="evidence" value="ECO:0007669"/>
    <property type="project" value="UniProtKB-KW"/>
</dbReference>
<feature type="region of interest" description="Disordered" evidence="2">
    <location>
        <begin position="345"/>
        <end position="429"/>
    </location>
</feature>
<keyword evidence="5" id="KW-1185">Reference proteome</keyword>
<dbReference type="FunFam" id="1.20.1270.60:FF:000102">
    <property type="entry name" value="WGS project CABT00000000 data, contig 2.23"/>
    <property type="match status" value="1"/>
</dbReference>
<feature type="region of interest" description="Disordered" evidence="2">
    <location>
        <begin position="809"/>
        <end position="846"/>
    </location>
</feature>
<keyword evidence="1" id="KW-0254">Endocytosis</keyword>
<dbReference type="Proteomes" id="UP000326198">
    <property type="component" value="Unassembled WGS sequence"/>
</dbReference>
<dbReference type="InterPro" id="IPR049609">
    <property type="entry name" value="Syp1-like_MHD"/>
</dbReference>
<gene>
    <name evidence="4" type="ORF">BDV26DRAFT_272485</name>
</gene>
<organism evidence="4 5">
    <name type="scientific">Aspergillus bertholletiae</name>
    <dbReference type="NCBI Taxonomy" id="1226010"/>
    <lineage>
        <taxon>Eukaryota</taxon>
        <taxon>Fungi</taxon>
        <taxon>Dikarya</taxon>
        <taxon>Ascomycota</taxon>
        <taxon>Pezizomycotina</taxon>
        <taxon>Eurotiomycetes</taxon>
        <taxon>Eurotiomycetidae</taxon>
        <taxon>Eurotiales</taxon>
        <taxon>Aspergillaceae</taxon>
        <taxon>Aspergillus</taxon>
        <taxon>Aspergillus subgen. Circumdati</taxon>
    </lineage>
</organism>
<sequence>MMDLSRQEYPALLASLQPGQATGVLNDRIRLINKINADIADWLQERRRVEEAYAQGLRKLATRQQLDNGAALGIFQIPWQRIINATEMVASSHETFAQNIEEDVERPLREYQSKNRELASLPGVQSDLATLAKNLEASLKKVEKAREKGPKGADKLAGAVAASEGVRQEWDSRAPFAFEQLQAADESRLNHLRDALTQLQTHESDQVERCRQAAESCLNVLLNVETADEIRTFAEKVNGGRPVILRQQTSPTPAAAPSGPPPRLHDDTASQRSETSGPIRTPPAPEPQPRHSTPLGGLKRLGTVMNRRKSIIQPSGGTAFFSDKKHRSPFASFKRGDSREMQIPESLPDEERPGTALTTQESHNEATRIPSETNDYEGHGTTTAIPAAQSVPTTTNGTTLPEPPAETGIAISDSNQPRVDSEGFSEPPQTIDEITRAQKEAAGVEEAGINLTIRDQPIFEDEDQAKQAMDDMANQLRLRAQQTGVRRNVGTLRGRRDVRNTVFIPNPPQGSDGPTIASGSDVSMPVSPGFPSKHAASPSVATEDHALSDTTSVRSGHTLHGSSGAVAHPDLHEPGLNASIIETVNAWFSDGAVTKSTVIGELALAYNGIPEANTTVRLDNFQVLEKVAANPHFVNEEKDKDLSDEKRGQYSIHIPTIARPSPTVAFKYQLHADASDSYCPVIFKPVWNIEEHQASVIIFYSLNPSFTSSVPNESITLRNLVLTVNLDTSPEEGREVAHATSAVMYPNAGASFRRKHSAVTWKLPEFEVKAGSDSKLLVRFSTATSWPRKGKVDAKFEVHTFDSGSRLGISAASPADVSTPKGSDPFADEDSSAHDDTHPSLTWNEVPTTRKLVGGKYVSS</sequence>
<evidence type="ECO:0000256" key="2">
    <source>
        <dbReference type="SAM" id="MobiDB-lite"/>
    </source>
</evidence>
<dbReference type="GO" id="GO:0005886">
    <property type="term" value="C:plasma membrane"/>
    <property type="evidence" value="ECO:0007669"/>
    <property type="project" value="TreeGrafter"/>
</dbReference>
<dbReference type="GO" id="GO:0030139">
    <property type="term" value="C:endocytic vesicle"/>
    <property type="evidence" value="ECO:0007669"/>
    <property type="project" value="TreeGrafter"/>
</dbReference>
<dbReference type="AlphaFoldDB" id="A0A5N7ATT7"/>
<dbReference type="Gene3D" id="1.20.1270.60">
    <property type="entry name" value="Arfaptin homology (AH) domain/BAR domain"/>
    <property type="match status" value="1"/>
</dbReference>
<dbReference type="EMBL" id="ML736321">
    <property type="protein sequence ID" value="KAE8373277.1"/>
    <property type="molecule type" value="Genomic_DNA"/>
</dbReference>
<dbReference type="GO" id="GO:0032153">
    <property type="term" value="C:cell division site"/>
    <property type="evidence" value="ECO:0007669"/>
    <property type="project" value="TreeGrafter"/>
</dbReference>
<dbReference type="PROSITE" id="PS51072">
    <property type="entry name" value="MHD"/>
    <property type="match status" value="1"/>
</dbReference>
<evidence type="ECO:0000256" key="1">
    <source>
        <dbReference type="ARBA" id="ARBA00022583"/>
    </source>
</evidence>
<dbReference type="PANTHER" id="PTHR23065">
    <property type="entry name" value="PROLINE-SERINE-THREONINE PHOSPHATASE INTERACTING PROTEIN 1"/>
    <property type="match status" value="1"/>
</dbReference>
<accession>A0A5N7ATT7</accession>
<evidence type="ECO:0000313" key="4">
    <source>
        <dbReference type="EMBL" id="KAE8373277.1"/>
    </source>
</evidence>
<dbReference type="InterPro" id="IPR027267">
    <property type="entry name" value="AH/BAR_dom_sf"/>
</dbReference>
<dbReference type="Pfam" id="PF00611">
    <property type="entry name" value="FCH"/>
    <property type="match status" value="1"/>
</dbReference>
<protein>
    <submittedName>
        <fullName evidence="4">Muniscin C-terminal mu homology domain-containing protein</fullName>
    </submittedName>
</protein>
<dbReference type="Pfam" id="PF10291">
    <property type="entry name" value="muHD"/>
    <property type="match status" value="1"/>
</dbReference>
<dbReference type="InterPro" id="IPR001060">
    <property type="entry name" value="FCH_dom"/>
</dbReference>
<dbReference type="CDD" id="cd07650">
    <property type="entry name" value="F-BAR_Syp1p_like"/>
    <property type="match status" value="1"/>
</dbReference>
<feature type="region of interest" description="Disordered" evidence="2">
    <location>
        <begin position="501"/>
        <end position="566"/>
    </location>
</feature>
<dbReference type="PANTHER" id="PTHR23065:SF54">
    <property type="entry name" value="SUPPRESSOR OF YEAST PROFILIN DELETION"/>
    <property type="match status" value="1"/>
</dbReference>
<proteinExistence type="predicted"/>
<dbReference type="CDD" id="cd09264">
    <property type="entry name" value="AP_Syp1_MHD"/>
    <property type="match status" value="1"/>
</dbReference>
<dbReference type="OrthoDB" id="331602at2759"/>
<dbReference type="InterPro" id="IPR018808">
    <property type="entry name" value="Muniscin_C"/>
</dbReference>
<evidence type="ECO:0000259" key="3">
    <source>
        <dbReference type="PROSITE" id="PS51072"/>
    </source>
</evidence>
<name>A0A5N7ATT7_9EURO</name>
<dbReference type="InterPro" id="IPR028565">
    <property type="entry name" value="MHD"/>
</dbReference>
<evidence type="ECO:0000313" key="5">
    <source>
        <dbReference type="Proteomes" id="UP000326198"/>
    </source>
</evidence>
<feature type="domain" description="MHD" evidence="3">
    <location>
        <begin position="573"/>
        <end position="841"/>
    </location>
</feature>
<feature type="compositionally biased region" description="Polar residues" evidence="2">
    <location>
        <begin position="380"/>
        <end position="399"/>
    </location>
</feature>